<evidence type="ECO:0000256" key="7">
    <source>
        <dbReference type="HAMAP-Rule" id="MF_00555"/>
    </source>
</evidence>
<name>A0A1M7M9C7_9FIRM</name>
<dbReference type="EMBL" id="FRCP01000020">
    <property type="protein sequence ID" value="SHM87316.1"/>
    <property type="molecule type" value="Genomic_DNA"/>
</dbReference>
<keyword evidence="3 7" id="KW-0028">Amino-acid biosynthesis</keyword>
<keyword evidence="11" id="KW-1185">Reference proteome</keyword>
<dbReference type="OrthoDB" id="9766088at2"/>
<gene>
    <name evidence="7" type="primary">asnA</name>
    <name evidence="10" type="ORF">SAMN02746066_03673</name>
</gene>
<comment type="similarity">
    <text evidence="7">Belongs to the class-II aminoacyl-tRNA synthetase family. AsnA subfamily.</text>
</comment>
<comment type="subcellular location">
    <subcellularLocation>
        <location evidence="7">Cytoplasm</location>
    </subcellularLocation>
</comment>
<dbReference type="EC" id="6.3.1.1" evidence="7 8"/>
<proteinExistence type="inferred from homology"/>
<keyword evidence="1 7" id="KW-0963">Cytoplasm</keyword>
<feature type="domain" description="Aminoacyl-transfer RNA synthetases class-II family profile" evidence="9">
    <location>
        <begin position="26"/>
        <end position="321"/>
    </location>
</feature>
<dbReference type="PANTHER" id="PTHR30073:SF5">
    <property type="entry name" value="ASPARTATE--AMMONIA LIGASE"/>
    <property type="match status" value="1"/>
</dbReference>
<keyword evidence="6 7" id="KW-0061">Asparagine biosynthesis</keyword>
<dbReference type="Gene3D" id="3.30.930.10">
    <property type="entry name" value="Bira Bifunctional Protein, Domain 2"/>
    <property type="match status" value="1"/>
</dbReference>
<evidence type="ECO:0000313" key="11">
    <source>
        <dbReference type="Proteomes" id="UP000184038"/>
    </source>
</evidence>
<evidence type="ECO:0000256" key="6">
    <source>
        <dbReference type="ARBA" id="ARBA00022888"/>
    </source>
</evidence>
<dbReference type="PIRSF" id="PIRSF001555">
    <property type="entry name" value="Asp_ammon_ligase"/>
    <property type="match status" value="1"/>
</dbReference>
<comment type="pathway">
    <text evidence="7">Amino-acid biosynthesis; L-asparagine biosynthesis; L-asparagine from L-aspartate (ammonia route): step 1/1.</text>
</comment>
<dbReference type="InterPro" id="IPR006195">
    <property type="entry name" value="aa-tRNA-synth_II"/>
</dbReference>
<dbReference type="PROSITE" id="PS50862">
    <property type="entry name" value="AA_TRNA_LIGASE_II"/>
    <property type="match status" value="1"/>
</dbReference>
<dbReference type="GO" id="GO:0005829">
    <property type="term" value="C:cytosol"/>
    <property type="evidence" value="ECO:0007669"/>
    <property type="project" value="TreeGrafter"/>
</dbReference>
<dbReference type="CDD" id="cd00645">
    <property type="entry name" value="AsnA"/>
    <property type="match status" value="1"/>
</dbReference>
<evidence type="ECO:0000259" key="9">
    <source>
        <dbReference type="PROSITE" id="PS50862"/>
    </source>
</evidence>
<protein>
    <recommendedName>
        <fullName evidence="7 8">Aspartate--ammonia ligase</fullName>
        <ecNumber evidence="7 8">6.3.1.1</ecNumber>
    </recommendedName>
    <alternativeName>
        <fullName evidence="7">Asparagine synthetase A</fullName>
    </alternativeName>
</protein>
<dbReference type="STRING" id="1120996.SAMN02746066_03673"/>
<evidence type="ECO:0000256" key="1">
    <source>
        <dbReference type="ARBA" id="ARBA00022490"/>
    </source>
</evidence>
<evidence type="ECO:0000256" key="8">
    <source>
        <dbReference type="NCBIfam" id="TIGR00669"/>
    </source>
</evidence>
<dbReference type="Pfam" id="PF03590">
    <property type="entry name" value="AsnA"/>
    <property type="match status" value="1"/>
</dbReference>
<organism evidence="10 11">
    <name type="scientific">Anaerosporobacter mobilis DSM 15930</name>
    <dbReference type="NCBI Taxonomy" id="1120996"/>
    <lineage>
        <taxon>Bacteria</taxon>
        <taxon>Bacillati</taxon>
        <taxon>Bacillota</taxon>
        <taxon>Clostridia</taxon>
        <taxon>Lachnospirales</taxon>
        <taxon>Lachnospiraceae</taxon>
        <taxon>Anaerosporobacter</taxon>
    </lineage>
</organism>
<evidence type="ECO:0000256" key="3">
    <source>
        <dbReference type="ARBA" id="ARBA00022605"/>
    </source>
</evidence>
<dbReference type="Proteomes" id="UP000184038">
    <property type="component" value="Unassembled WGS sequence"/>
</dbReference>
<evidence type="ECO:0000256" key="2">
    <source>
        <dbReference type="ARBA" id="ARBA00022598"/>
    </source>
</evidence>
<keyword evidence="5 7" id="KW-0067">ATP-binding</keyword>
<dbReference type="GO" id="GO:0016740">
    <property type="term" value="F:transferase activity"/>
    <property type="evidence" value="ECO:0007669"/>
    <property type="project" value="UniProtKB-ARBA"/>
</dbReference>
<dbReference type="GO" id="GO:0140096">
    <property type="term" value="F:catalytic activity, acting on a protein"/>
    <property type="evidence" value="ECO:0007669"/>
    <property type="project" value="UniProtKB-ARBA"/>
</dbReference>
<dbReference type="UniPathway" id="UPA00134">
    <property type="reaction ID" value="UER00194"/>
</dbReference>
<dbReference type="HAMAP" id="MF_00555">
    <property type="entry name" value="AsnA"/>
    <property type="match status" value="1"/>
</dbReference>
<evidence type="ECO:0000256" key="4">
    <source>
        <dbReference type="ARBA" id="ARBA00022741"/>
    </source>
</evidence>
<dbReference type="AlphaFoldDB" id="A0A1M7M9C7"/>
<keyword evidence="4 7" id="KW-0547">Nucleotide-binding</keyword>
<reference evidence="10 11" key="1">
    <citation type="submission" date="2016-11" db="EMBL/GenBank/DDBJ databases">
        <authorList>
            <person name="Jaros S."/>
            <person name="Januszkiewicz K."/>
            <person name="Wedrychowicz H."/>
        </authorList>
    </citation>
    <scope>NUCLEOTIDE SEQUENCE [LARGE SCALE GENOMIC DNA]</scope>
    <source>
        <strain evidence="10 11">DSM 15930</strain>
    </source>
</reference>
<evidence type="ECO:0000313" key="10">
    <source>
        <dbReference type="EMBL" id="SHM87316.1"/>
    </source>
</evidence>
<dbReference type="PANTHER" id="PTHR30073">
    <property type="entry name" value="ASPARTATE--AMMONIA LIGASE"/>
    <property type="match status" value="1"/>
</dbReference>
<comment type="catalytic activity">
    <reaction evidence="7">
        <text>L-aspartate + NH4(+) + ATP = L-asparagine + AMP + diphosphate + H(+)</text>
        <dbReference type="Rhea" id="RHEA:11372"/>
        <dbReference type="ChEBI" id="CHEBI:15378"/>
        <dbReference type="ChEBI" id="CHEBI:28938"/>
        <dbReference type="ChEBI" id="CHEBI:29991"/>
        <dbReference type="ChEBI" id="CHEBI:30616"/>
        <dbReference type="ChEBI" id="CHEBI:33019"/>
        <dbReference type="ChEBI" id="CHEBI:58048"/>
        <dbReference type="ChEBI" id="CHEBI:456215"/>
        <dbReference type="EC" id="6.3.1.1"/>
    </reaction>
</comment>
<dbReference type="InterPro" id="IPR004618">
    <property type="entry name" value="AsnA"/>
</dbReference>
<accession>A0A1M7M9C7</accession>
<dbReference type="NCBIfam" id="TIGR00669">
    <property type="entry name" value="asnA"/>
    <property type="match status" value="1"/>
</dbReference>
<dbReference type="RefSeq" id="WP_073290001.1">
    <property type="nucleotide sequence ID" value="NZ_FRCP01000020.1"/>
</dbReference>
<dbReference type="GO" id="GO:0005524">
    <property type="term" value="F:ATP binding"/>
    <property type="evidence" value="ECO:0007669"/>
    <property type="project" value="UniProtKB-UniRule"/>
</dbReference>
<dbReference type="GO" id="GO:0070981">
    <property type="term" value="P:L-asparagine biosynthetic process"/>
    <property type="evidence" value="ECO:0007669"/>
    <property type="project" value="UniProtKB-UniRule"/>
</dbReference>
<dbReference type="GO" id="GO:0004071">
    <property type="term" value="F:aspartate-ammonia ligase activity"/>
    <property type="evidence" value="ECO:0007669"/>
    <property type="project" value="UniProtKB-UniRule"/>
</dbReference>
<evidence type="ECO:0000256" key="5">
    <source>
        <dbReference type="ARBA" id="ARBA00022840"/>
    </source>
</evidence>
<dbReference type="SUPFAM" id="SSF55681">
    <property type="entry name" value="Class II aaRS and biotin synthetases"/>
    <property type="match status" value="1"/>
</dbReference>
<sequence>MKNLIIPDGYQPAIDIRQTEVAIKDVKDFFERELAKELNLTRVSAPLFVKPETGLNDNLNGVERPVSFGIKEQDDANVEIVHSLAKWKRLALQRYGFTVGEGLYTDMNAIRRDEDTDNIHSIFVDQWDWEKIITKETRTVETLQTIVKNVYNALKATEKFICNKYTYVNPIMPEEISFITTQELEDMYPDSTPKEREYNIAKLKGAVFIMQIGGALNSGERHDGRAPDYDDWSLNGDIIMYYPVLDIALELSSMGIRVDEETLSKQLEICGCMDRAELPFQKALLNGELPYTIGGGIGQSRICMFFLRKAHIGEVQASIWPDDISEYAVANGIALL</sequence>
<dbReference type="InterPro" id="IPR045864">
    <property type="entry name" value="aa-tRNA-synth_II/BPL/LPL"/>
</dbReference>
<keyword evidence="2 7" id="KW-0436">Ligase</keyword>